<reference evidence="9 10" key="1">
    <citation type="submission" date="2022-08" db="EMBL/GenBank/DDBJ databases">
        <title>Reclassification of Massilia species as members of the genera Telluria, Duganella, Pseudoduganella, Mokoshia gen. nov. and Zemynaea gen. nov. using orthogonal and non-orthogonal genome-based approaches.</title>
        <authorList>
            <person name="Bowman J.P."/>
        </authorList>
    </citation>
    <scope>NUCLEOTIDE SEQUENCE [LARGE SCALE GENOMIC DNA]</scope>
    <source>
        <strain evidence="9 10">LMG 28164</strain>
    </source>
</reference>
<dbReference type="EC" id="5.2.1.8" evidence="6"/>
<dbReference type="SUPFAM" id="SSF54534">
    <property type="entry name" value="FKBP-like"/>
    <property type="match status" value="1"/>
</dbReference>
<protein>
    <recommendedName>
        <fullName evidence="6">Peptidyl-prolyl cis-trans isomerase</fullName>
        <ecNumber evidence="6">5.2.1.8</ecNumber>
    </recommendedName>
</protein>
<evidence type="ECO:0000256" key="5">
    <source>
        <dbReference type="PROSITE-ProRule" id="PRU00277"/>
    </source>
</evidence>
<dbReference type="PANTHER" id="PTHR43811:SF19">
    <property type="entry name" value="39 KDA FK506-BINDING NUCLEAR PROTEIN"/>
    <property type="match status" value="1"/>
</dbReference>
<comment type="catalytic activity">
    <reaction evidence="1 5 6">
        <text>[protein]-peptidylproline (omega=180) = [protein]-peptidylproline (omega=0)</text>
        <dbReference type="Rhea" id="RHEA:16237"/>
        <dbReference type="Rhea" id="RHEA-COMP:10747"/>
        <dbReference type="Rhea" id="RHEA-COMP:10748"/>
        <dbReference type="ChEBI" id="CHEBI:83833"/>
        <dbReference type="ChEBI" id="CHEBI:83834"/>
        <dbReference type="EC" id="5.2.1.8"/>
    </reaction>
</comment>
<evidence type="ECO:0000313" key="10">
    <source>
        <dbReference type="Proteomes" id="UP001205560"/>
    </source>
</evidence>
<dbReference type="Gene3D" id="3.10.50.40">
    <property type="match status" value="1"/>
</dbReference>
<sequence>MTFLRTTAVLALGLALVVSTAAAAPPPLQKTDTVVGQGKTATAGATVTVHYTGWLYSPKAPQQHGAQVDTSTGGAPFTFALGSGKVMPGWDQGLVGMKVGGKRTLVVPAALAYGERGAGPIPPNANLIFDISLLDVK</sequence>
<organism evidence="9 10">
    <name type="scientific">Massilia norwichensis</name>
    <dbReference type="NCBI Taxonomy" id="1442366"/>
    <lineage>
        <taxon>Bacteria</taxon>
        <taxon>Pseudomonadati</taxon>
        <taxon>Pseudomonadota</taxon>
        <taxon>Betaproteobacteria</taxon>
        <taxon>Burkholderiales</taxon>
        <taxon>Oxalobacteraceae</taxon>
        <taxon>Telluria group</taxon>
        <taxon>Massilia</taxon>
    </lineage>
</organism>
<feature type="domain" description="PPIase FKBP-type" evidence="8">
    <location>
        <begin position="44"/>
        <end position="137"/>
    </location>
</feature>
<dbReference type="EMBL" id="JANUGX010000025">
    <property type="protein sequence ID" value="MCS0591342.1"/>
    <property type="molecule type" value="Genomic_DNA"/>
</dbReference>
<dbReference type="InterPro" id="IPR046357">
    <property type="entry name" value="PPIase_dom_sf"/>
</dbReference>
<keyword evidence="7" id="KW-0732">Signal</keyword>
<evidence type="ECO:0000256" key="6">
    <source>
        <dbReference type="RuleBase" id="RU003915"/>
    </source>
</evidence>
<dbReference type="InterPro" id="IPR001179">
    <property type="entry name" value="PPIase_FKBP_dom"/>
</dbReference>
<evidence type="ECO:0000259" key="8">
    <source>
        <dbReference type="PROSITE" id="PS50059"/>
    </source>
</evidence>
<comment type="similarity">
    <text evidence="2 6">Belongs to the FKBP-type PPIase family.</text>
</comment>
<comment type="caution">
    <text evidence="9">The sequence shown here is derived from an EMBL/GenBank/DDBJ whole genome shotgun (WGS) entry which is preliminary data.</text>
</comment>
<keyword evidence="3 5" id="KW-0697">Rotamase</keyword>
<dbReference type="Proteomes" id="UP001205560">
    <property type="component" value="Unassembled WGS sequence"/>
</dbReference>
<evidence type="ECO:0000256" key="4">
    <source>
        <dbReference type="ARBA" id="ARBA00023235"/>
    </source>
</evidence>
<gene>
    <name evidence="9" type="ORF">NX782_19310</name>
</gene>
<evidence type="ECO:0000256" key="1">
    <source>
        <dbReference type="ARBA" id="ARBA00000971"/>
    </source>
</evidence>
<evidence type="ECO:0000256" key="7">
    <source>
        <dbReference type="SAM" id="SignalP"/>
    </source>
</evidence>
<feature type="signal peptide" evidence="7">
    <location>
        <begin position="1"/>
        <end position="23"/>
    </location>
</feature>
<dbReference type="GO" id="GO:0003755">
    <property type="term" value="F:peptidyl-prolyl cis-trans isomerase activity"/>
    <property type="evidence" value="ECO:0007669"/>
    <property type="project" value="UniProtKB-EC"/>
</dbReference>
<dbReference type="PANTHER" id="PTHR43811">
    <property type="entry name" value="FKBP-TYPE PEPTIDYL-PROLYL CIS-TRANS ISOMERASE FKPA"/>
    <property type="match status" value="1"/>
</dbReference>
<keyword evidence="10" id="KW-1185">Reference proteome</keyword>
<evidence type="ECO:0000313" key="9">
    <source>
        <dbReference type="EMBL" id="MCS0591342.1"/>
    </source>
</evidence>
<proteinExistence type="inferred from homology"/>
<evidence type="ECO:0000256" key="2">
    <source>
        <dbReference type="ARBA" id="ARBA00006577"/>
    </source>
</evidence>
<dbReference type="Pfam" id="PF00254">
    <property type="entry name" value="FKBP_C"/>
    <property type="match status" value="1"/>
</dbReference>
<accession>A0ABT2AB86</accession>
<keyword evidence="4 5" id="KW-0413">Isomerase</keyword>
<evidence type="ECO:0000256" key="3">
    <source>
        <dbReference type="ARBA" id="ARBA00023110"/>
    </source>
</evidence>
<name>A0ABT2AB86_9BURK</name>
<feature type="chain" id="PRO_5045681205" description="Peptidyl-prolyl cis-trans isomerase" evidence="7">
    <location>
        <begin position="24"/>
        <end position="137"/>
    </location>
</feature>
<dbReference type="PROSITE" id="PS50059">
    <property type="entry name" value="FKBP_PPIASE"/>
    <property type="match status" value="1"/>
</dbReference>
<dbReference type="RefSeq" id="WP_258847104.1">
    <property type="nucleotide sequence ID" value="NZ_JANUGX010000025.1"/>
</dbReference>